<dbReference type="GO" id="GO:0005525">
    <property type="term" value="F:GTP binding"/>
    <property type="evidence" value="ECO:0007669"/>
    <property type="project" value="UniProtKB-KW"/>
</dbReference>
<evidence type="ECO:0000259" key="5">
    <source>
        <dbReference type="PROSITE" id="PS51721"/>
    </source>
</evidence>
<feature type="region of interest" description="Disordered" evidence="3">
    <location>
        <begin position="567"/>
        <end position="608"/>
    </location>
</feature>
<dbReference type="Gene3D" id="3.40.50.300">
    <property type="entry name" value="P-loop containing nucleotide triphosphate hydrolases"/>
    <property type="match status" value="2"/>
</dbReference>
<dbReference type="InterPro" id="IPR030378">
    <property type="entry name" value="G_CP_dom"/>
</dbReference>
<dbReference type="InterPro" id="IPR010914">
    <property type="entry name" value="RsgA_GTPase_dom"/>
</dbReference>
<dbReference type="Gene3D" id="1.10.40.50">
    <property type="entry name" value="Probable gtpase engc, domain 3"/>
    <property type="match status" value="1"/>
</dbReference>
<evidence type="ECO:0000256" key="1">
    <source>
        <dbReference type="ARBA" id="ARBA00022741"/>
    </source>
</evidence>
<dbReference type="STRING" id="1157962.A0A250WQ55"/>
<gene>
    <name evidence="6" type="ORF">CEUSTIGMA_g247.t1</name>
</gene>
<evidence type="ECO:0008006" key="8">
    <source>
        <dbReference type="Google" id="ProtNLM"/>
    </source>
</evidence>
<dbReference type="NCBIfam" id="TIGR00157">
    <property type="entry name" value="ribosome small subunit-dependent GTPase A"/>
    <property type="match status" value="1"/>
</dbReference>
<evidence type="ECO:0000256" key="2">
    <source>
        <dbReference type="ARBA" id="ARBA00023134"/>
    </source>
</evidence>
<name>A0A250WQ55_9CHLO</name>
<dbReference type="Pfam" id="PF03193">
    <property type="entry name" value="RsgA_GTPase"/>
    <property type="match status" value="2"/>
</dbReference>
<keyword evidence="1" id="KW-0547">Nucleotide-binding</keyword>
<dbReference type="AlphaFoldDB" id="A0A250WQ55"/>
<dbReference type="Proteomes" id="UP000232323">
    <property type="component" value="Unassembled WGS sequence"/>
</dbReference>
<feature type="domain" description="EngC GTPase" evidence="4">
    <location>
        <begin position="210"/>
        <end position="358"/>
    </location>
</feature>
<dbReference type="HAMAP" id="MF_01820">
    <property type="entry name" value="GTPase_RsgA"/>
    <property type="match status" value="1"/>
</dbReference>
<dbReference type="InterPro" id="IPR004881">
    <property type="entry name" value="Ribosome_biogen_GTPase_RsgA"/>
</dbReference>
<feature type="domain" description="CP-type G" evidence="5">
    <location>
        <begin position="201"/>
        <end position="486"/>
    </location>
</feature>
<evidence type="ECO:0000256" key="3">
    <source>
        <dbReference type="SAM" id="MobiDB-lite"/>
    </source>
</evidence>
<dbReference type="EMBL" id="BEGY01000001">
    <property type="protein sequence ID" value="GAX72792.1"/>
    <property type="molecule type" value="Genomic_DNA"/>
</dbReference>
<organism evidence="6 7">
    <name type="scientific">Chlamydomonas eustigma</name>
    <dbReference type="NCBI Taxonomy" id="1157962"/>
    <lineage>
        <taxon>Eukaryota</taxon>
        <taxon>Viridiplantae</taxon>
        <taxon>Chlorophyta</taxon>
        <taxon>core chlorophytes</taxon>
        <taxon>Chlorophyceae</taxon>
        <taxon>CS clade</taxon>
        <taxon>Chlamydomonadales</taxon>
        <taxon>Chlamydomonadaceae</taxon>
        <taxon>Chlamydomonas</taxon>
    </lineage>
</organism>
<feature type="compositionally biased region" description="Basic residues" evidence="3">
    <location>
        <begin position="587"/>
        <end position="598"/>
    </location>
</feature>
<comment type="caution">
    <text evidence="6">The sequence shown here is derived from an EMBL/GenBank/DDBJ whole genome shotgun (WGS) entry which is preliminary data.</text>
</comment>
<keyword evidence="7" id="KW-1185">Reference proteome</keyword>
<dbReference type="OrthoDB" id="442158at2759"/>
<proteinExistence type="inferred from homology"/>
<keyword evidence="2" id="KW-0342">GTP-binding</keyword>
<dbReference type="PANTHER" id="PTHR32120:SF11">
    <property type="entry name" value="SMALL RIBOSOMAL SUBUNIT BIOGENESIS GTPASE RSGA 1, MITOCHONDRIAL-RELATED"/>
    <property type="match status" value="1"/>
</dbReference>
<sequence length="608" mass="66607">MNILRKCQHKHFLVLSAWCQVGPCVTMRRVFCKANIWNLSEYHASFELKRELSKRSNQKQRNAIVRSSPSGLTLETQSSYFGQVTSTSMGFVKVDLYEPGSVALKEGRLHPVHSNYFSEHPGEVSRIPVSSPNFDKGEDATTSGLSHIPVSTSLPRQQLLCNLRSILRKLGKMVLVGDQVCVRCVDWEQGRATVEDVLQRTSELVDPAIANVDHALLVFALDSPPFEELQVTKFLVSMEASGLSFTLVLNKIDLVEEAEVARRVQQVRSWGYEPLLVSCETGLGLSDALEVLSGRTSVVAGPSGAGKSSLINALRMGRHRPDQQTVVLTPIELDHRPDQQTVVLTPTELDAALSQALPRLMKNDEPERAAIVDTISAASTSTSSCRNSQVSETAGFHKKGVNVLNGESAESADSVGAEAIRDVAQNINMPRTRPARRQADENDKGGFLVVGEMSKMGRGKHTTTSAKLIRLPGGGLLADTPGFSQPSLSQITCAQLESLFPEMAAVVAEEPCRFSNCAHMLEPDCSINCRAGALERYPLYVKMYLEIKTREESDVKALQMAKHLREGGGKIKSGRGGAQRLEAKLDPKKHRTTSRQKSRLGLLQSLDE</sequence>
<evidence type="ECO:0000313" key="6">
    <source>
        <dbReference type="EMBL" id="GAX72792.1"/>
    </source>
</evidence>
<dbReference type="PANTHER" id="PTHR32120">
    <property type="entry name" value="SMALL RIBOSOMAL SUBUNIT BIOGENESIS GTPASE RSGA"/>
    <property type="match status" value="1"/>
</dbReference>
<protein>
    <recommendedName>
        <fullName evidence="8">EngC GTPase domain-containing protein</fullName>
    </recommendedName>
</protein>
<evidence type="ECO:0000313" key="7">
    <source>
        <dbReference type="Proteomes" id="UP000232323"/>
    </source>
</evidence>
<reference evidence="6 7" key="1">
    <citation type="submission" date="2017-08" db="EMBL/GenBank/DDBJ databases">
        <title>Acidophilic green algal genome provides insights into adaptation to an acidic environment.</title>
        <authorList>
            <person name="Hirooka S."/>
            <person name="Hirose Y."/>
            <person name="Kanesaki Y."/>
            <person name="Higuchi S."/>
            <person name="Fujiwara T."/>
            <person name="Onuma R."/>
            <person name="Era A."/>
            <person name="Ohbayashi R."/>
            <person name="Uzuka A."/>
            <person name="Nozaki H."/>
            <person name="Yoshikawa H."/>
            <person name="Miyagishima S.Y."/>
        </authorList>
    </citation>
    <scope>NUCLEOTIDE SEQUENCE [LARGE SCALE GENOMIC DNA]</scope>
    <source>
        <strain evidence="6 7">NIES-2499</strain>
    </source>
</reference>
<dbReference type="SUPFAM" id="SSF52540">
    <property type="entry name" value="P-loop containing nucleoside triphosphate hydrolases"/>
    <property type="match status" value="2"/>
</dbReference>
<dbReference type="PROSITE" id="PS51721">
    <property type="entry name" value="G_CP"/>
    <property type="match status" value="1"/>
</dbReference>
<dbReference type="CDD" id="cd01854">
    <property type="entry name" value="YjeQ_EngC"/>
    <property type="match status" value="1"/>
</dbReference>
<dbReference type="PROSITE" id="PS50936">
    <property type="entry name" value="ENGC_GTPASE"/>
    <property type="match status" value="1"/>
</dbReference>
<accession>A0A250WQ55</accession>
<dbReference type="InterPro" id="IPR027417">
    <property type="entry name" value="P-loop_NTPase"/>
</dbReference>
<evidence type="ECO:0000259" key="4">
    <source>
        <dbReference type="PROSITE" id="PS50936"/>
    </source>
</evidence>
<dbReference type="GO" id="GO:0003924">
    <property type="term" value="F:GTPase activity"/>
    <property type="evidence" value="ECO:0007669"/>
    <property type="project" value="InterPro"/>
</dbReference>